<sequence>MSNPMTRTLSQEDIDRIEFIRKEKSKEKAKEFVTEMLLGHLPSALLSRRPNQVLRPAQPSIPLSSEDNPRILPCKDGTLFMFTNDNDHPEITERMFRTEAPQFQRHQINNVESKDTYRVAKRPRISGPRRVGCLETPP</sequence>
<gene>
    <name evidence="2" type="ORF">SBOR_2403</name>
</gene>
<dbReference type="Proteomes" id="UP000019487">
    <property type="component" value="Unassembled WGS sequence"/>
</dbReference>
<evidence type="ECO:0000256" key="1">
    <source>
        <dbReference type="SAM" id="MobiDB-lite"/>
    </source>
</evidence>
<evidence type="ECO:0000313" key="2">
    <source>
        <dbReference type="EMBL" id="ESZ97209.1"/>
    </source>
</evidence>
<protein>
    <submittedName>
        <fullName evidence="2">Uncharacterized protein</fullName>
    </submittedName>
</protein>
<name>W9CRI9_SCLBF</name>
<organism evidence="2 3">
    <name type="scientific">Sclerotinia borealis (strain F-4128)</name>
    <dbReference type="NCBI Taxonomy" id="1432307"/>
    <lineage>
        <taxon>Eukaryota</taxon>
        <taxon>Fungi</taxon>
        <taxon>Dikarya</taxon>
        <taxon>Ascomycota</taxon>
        <taxon>Pezizomycotina</taxon>
        <taxon>Leotiomycetes</taxon>
        <taxon>Helotiales</taxon>
        <taxon>Sclerotiniaceae</taxon>
        <taxon>Sclerotinia</taxon>
    </lineage>
</organism>
<dbReference type="EMBL" id="AYSA01000097">
    <property type="protein sequence ID" value="ESZ97209.1"/>
    <property type="molecule type" value="Genomic_DNA"/>
</dbReference>
<keyword evidence="3" id="KW-1185">Reference proteome</keyword>
<dbReference type="HOGENOM" id="CLU_1856463_0_0_1"/>
<proteinExistence type="predicted"/>
<comment type="caution">
    <text evidence="2">The sequence shown here is derived from an EMBL/GenBank/DDBJ whole genome shotgun (WGS) entry which is preliminary data.</text>
</comment>
<evidence type="ECO:0000313" key="3">
    <source>
        <dbReference type="Proteomes" id="UP000019487"/>
    </source>
</evidence>
<reference evidence="2 3" key="1">
    <citation type="journal article" date="2014" name="Genome Announc.">
        <title>Draft genome sequence of Sclerotinia borealis, a psychrophilic plant pathogenic fungus.</title>
        <authorList>
            <person name="Mardanov A.V."/>
            <person name="Beletsky A.V."/>
            <person name="Kadnikov V.V."/>
            <person name="Ignatov A.N."/>
            <person name="Ravin N.V."/>
        </authorList>
    </citation>
    <scope>NUCLEOTIDE SEQUENCE [LARGE SCALE GENOMIC DNA]</scope>
    <source>
        <strain evidence="3">F-4157</strain>
    </source>
</reference>
<dbReference type="AlphaFoldDB" id="W9CRI9"/>
<feature type="region of interest" description="Disordered" evidence="1">
    <location>
        <begin position="109"/>
        <end position="138"/>
    </location>
</feature>
<accession>W9CRI9</accession>